<gene>
    <name evidence="2" type="ORF">FYJ68_06405</name>
</gene>
<accession>A0A6N7XP32</accession>
<protein>
    <recommendedName>
        <fullName evidence="4">Lipoprotein</fullName>
    </recommendedName>
</protein>
<evidence type="ECO:0008006" key="4">
    <source>
        <dbReference type="Google" id="ProtNLM"/>
    </source>
</evidence>
<dbReference type="RefSeq" id="WP_154435169.1">
    <property type="nucleotide sequence ID" value="NZ_VUNC01000004.1"/>
</dbReference>
<dbReference type="AlphaFoldDB" id="A0A6N7XP32"/>
<name>A0A6N7XP32_9ACTN</name>
<evidence type="ECO:0000313" key="3">
    <source>
        <dbReference type="Proteomes" id="UP000469325"/>
    </source>
</evidence>
<dbReference type="Proteomes" id="UP000469325">
    <property type="component" value="Unassembled WGS sequence"/>
</dbReference>
<dbReference type="PROSITE" id="PS51257">
    <property type="entry name" value="PROKAR_LIPOPROTEIN"/>
    <property type="match status" value="1"/>
</dbReference>
<sequence length="228" mass="23486">MVAGSRVKALAGTIAATATVAALLSGCSVGTGSTDAATDSGVVVTDPSVSDSKVTKEDSVPSSTPAKADSKADSAAGSGSSQANAAHDVELDSYSFDLPSYWKGKVDVEVNGDEATIYSKDVHDQGRLMTLSYVDETEPQVAGDIANHLVAYFRCGSGTVEVWTTNFPYLIKSDSLPGLSDESAATLVDLSTGGQLSYDDVKAAVSADDVSMAEYNYTKTAITGVFPK</sequence>
<keyword evidence="3" id="KW-1185">Reference proteome</keyword>
<reference evidence="2 3" key="1">
    <citation type="submission" date="2019-08" db="EMBL/GenBank/DDBJ databases">
        <title>In-depth cultivation of the pig gut microbiome towards novel bacterial diversity and tailored functional studies.</title>
        <authorList>
            <person name="Wylensek D."/>
            <person name="Hitch T.C.A."/>
            <person name="Clavel T."/>
        </authorList>
    </citation>
    <scope>NUCLEOTIDE SEQUENCE [LARGE SCALE GENOMIC DNA]</scope>
    <source>
        <strain evidence="2 3">CA-Schmier-601-WT-1</strain>
    </source>
</reference>
<comment type="caution">
    <text evidence="2">The sequence shown here is derived from an EMBL/GenBank/DDBJ whole genome shotgun (WGS) entry which is preliminary data.</text>
</comment>
<feature type="region of interest" description="Disordered" evidence="1">
    <location>
        <begin position="33"/>
        <end position="84"/>
    </location>
</feature>
<feature type="compositionally biased region" description="Low complexity" evidence="1">
    <location>
        <begin position="61"/>
        <end position="84"/>
    </location>
</feature>
<evidence type="ECO:0000256" key="1">
    <source>
        <dbReference type="SAM" id="MobiDB-lite"/>
    </source>
</evidence>
<organism evidence="2 3">
    <name type="scientific">Olsenella porci</name>
    <dbReference type="NCBI Taxonomy" id="2652279"/>
    <lineage>
        <taxon>Bacteria</taxon>
        <taxon>Bacillati</taxon>
        <taxon>Actinomycetota</taxon>
        <taxon>Coriobacteriia</taxon>
        <taxon>Coriobacteriales</taxon>
        <taxon>Atopobiaceae</taxon>
        <taxon>Olsenella</taxon>
    </lineage>
</organism>
<evidence type="ECO:0000313" key="2">
    <source>
        <dbReference type="EMBL" id="MST72734.1"/>
    </source>
</evidence>
<proteinExistence type="predicted"/>
<dbReference type="EMBL" id="VUNC01000004">
    <property type="protein sequence ID" value="MST72734.1"/>
    <property type="molecule type" value="Genomic_DNA"/>
</dbReference>